<dbReference type="AlphaFoldDB" id="A0A646KSB6"/>
<keyword evidence="5" id="KW-1185">Reference proteome</keyword>
<dbReference type="EMBL" id="VCLA01000197">
    <property type="protein sequence ID" value="MQT05115.1"/>
    <property type="molecule type" value="Genomic_DNA"/>
</dbReference>
<feature type="compositionally biased region" description="Basic and acidic residues" evidence="1">
    <location>
        <begin position="143"/>
        <end position="153"/>
    </location>
</feature>
<feature type="domain" description="Insertion element IS402-like" evidence="3">
    <location>
        <begin position="6"/>
        <end position="76"/>
    </location>
</feature>
<dbReference type="Proteomes" id="UP000419138">
    <property type="component" value="Unassembled WGS sequence"/>
</dbReference>
<feature type="region of interest" description="Disordered" evidence="1">
    <location>
        <begin position="257"/>
        <end position="280"/>
    </location>
</feature>
<organism evidence="4 5">
    <name type="scientific">Streptomyces jumonjinensis</name>
    <dbReference type="NCBI Taxonomy" id="1945"/>
    <lineage>
        <taxon>Bacteria</taxon>
        <taxon>Bacillati</taxon>
        <taxon>Actinomycetota</taxon>
        <taxon>Actinomycetes</taxon>
        <taxon>Kitasatosporales</taxon>
        <taxon>Streptomycetaceae</taxon>
        <taxon>Streptomyces</taxon>
    </lineage>
</organism>
<dbReference type="GO" id="GO:0004803">
    <property type="term" value="F:transposase activity"/>
    <property type="evidence" value="ECO:0007669"/>
    <property type="project" value="InterPro"/>
</dbReference>
<feature type="domain" description="Transposase IS4-like" evidence="2">
    <location>
        <begin position="92"/>
        <end position="308"/>
    </location>
</feature>
<sequence>MTRAQLTDDEWGFVEPYLPVGEYGPYPERLRQQFEGVIWKFRSGAQWREMPDRFGAWSTVHNRLRQWRDAGVFEALLEGVIAEAAGRGRVDMSLVSVDSTTVRAHHDAAGMRLEEDVLDALEKAAVEAEAARQKGGGAAVQDGHGDVGDPGRAERRRVRRRRKLRLKAALLGRSRGGQTSKIHLAADRRCRPLALILTAGQAADSPQFIPVLKKVRVRGPVGRPRTRPGAVAGDKAYSSRGNRAYLRKRRIKAVIPEKRDQASNRKNKGRRGGRPVTHDADFYKERNTVERLINKLKAWRGIATRSDKTPESYLAGLHLRASMIWIKDLTRTGP</sequence>
<evidence type="ECO:0000313" key="4">
    <source>
        <dbReference type="EMBL" id="MQT05115.1"/>
    </source>
</evidence>
<comment type="caution">
    <text evidence="4">The sequence shown here is derived from an EMBL/GenBank/DDBJ whole genome shotgun (WGS) entry which is preliminary data.</text>
</comment>
<dbReference type="PANTHER" id="PTHR30007">
    <property type="entry name" value="PHP DOMAIN PROTEIN"/>
    <property type="match status" value="1"/>
</dbReference>
<protein>
    <submittedName>
        <fullName evidence="4">IS5 family transposase</fullName>
    </submittedName>
</protein>
<dbReference type="GO" id="GO:0006313">
    <property type="term" value="P:DNA transposition"/>
    <property type="evidence" value="ECO:0007669"/>
    <property type="project" value="InterPro"/>
</dbReference>
<name>A0A646KSB6_STRJU</name>
<reference evidence="4 5" key="1">
    <citation type="submission" date="2019-05" db="EMBL/GenBank/DDBJ databases">
        <title>Comparative genomics and metabolomics analyses of clavulanic acid producing Streptomyces species provides insight into specialized metabolism and evolution of beta-lactam biosynthetic gene clusters.</title>
        <authorList>
            <person name="Moore M.A."/>
            <person name="Cruz-Morales P."/>
            <person name="Barona Gomez F."/>
            <person name="Kapil T."/>
        </authorList>
    </citation>
    <scope>NUCLEOTIDE SEQUENCE [LARGE SCALE GENOMIC DNA]</scope>
    <source>
        <strain evidence="4 5">NRRL 5741</strain>
    </source>
</reference>
<accession>A0A646KSB6</accession>
<gene>
    <name evidence="4" type="ORF">FF041_34770</name>
</gene>
<evidence type="ECO:0000259" key="2">
    <source>
        <dbReference type="Pfam" id="PF01609"/>
    </source>
</evidence>
<dbReference type="NCBIfam" id="NF033580">
    <property type="entry name" value="transpos_IS5_3"/>
    <property type="match status" value="1"/>
</dbReference>
<dbReference type="GO" id="GO:0003677">
    <property type="term" value="F:DNA binding"/>
    <property type="evidence" value="ECO:0007669"/>
    <property type="project" value="InterPro"/>
</dbReference>
<dbReference type="OrthoDB" id="4546548at2"/>
<proteinExistence type="predicted"/>
<dbReference type="Pfam" id="PF13340">
    <property type="entry name" value="DUF4096"/>
    <property type="match status" value="1"/>
</dbReference>
<feature type="region of interest" description="Disordered" evidence="1">
    <location>
        <begin position="131"/>
        <end position="159"/>
    </location>
</feature>
<dbReference type="PANTHER" id="PTHR30007:SF1">
    <property type="entry name" value="BLR1914 PROTEIN"/>
    <property type="match status" value="1"/>
</dbReference>
<dbReference type="InterPro" id="IPR002559">
    <property type="entry name" value="Transposase_11"/>
</dbReference>
<dbReference type="InterPro" id="IPR025161">
    <property type="entry name" value="IS402-like_dom"/>
</dbReference>
<evidence type="ECO:0000313" key="5">
    <source>
        <dbReference type="Proteomes" id="UP000419138"/>
    </source>
</evidence>
<evidence type="ECO:0000256" key="1">
    <source>
        <dbReference type="SAM" id="MobiDB-lite"/>
    </source>
</evidence>
<evidence type="ECO:0000259" key="3">
    <source>
        <dbReference type="Pfam" id="PF13340"/>
    </source>
</evidence>
<dbReference type="Pfam" id="PF01609">
    <property type="entry name" value="DDE_Tnp_1"/>
    <property type="match status" value="1"/>
</dbReference>